<evidence type="ECO:0000256" key="3">
    <source>
        <dbReference type="ARBA" id="ARBA00022490"/>
    </source>
</evidence>
<comment type="similarity">
    <text evidence="2">Belongs to the histone-like protein H-NS family.</text>
</comment>
<name>A0A857J8U9_9BURK</name>
<dbReference type="KEGG" id="xyk:GT347_16955"/>
<comment type="subcellular location">
    <subcellularLocation>
        <location evidence="1">Cytoplasm</location>
        <location evidence="1">Nucleoid</location>
    </subcellularLocation>
</comment>
<reference evidence="7 8" key="1">
    <citation type="submission" date="2020-01" db="EMBL/GenBank/DDBJ databases">
        <title>Genome sequencing of strain KACC 21265.</title>
        <authorList>
            <person name="Heo J."/>
            <person name="Kim S.-J."/>
            <person name="Kim J.-S."/>
            <person name="Hong S.-B."/>
            <person name="Kwon S.-W."/>
        </authorList>
    </citation>
    <scope>NUCLEOTIDE SEQUENCE [LARGE SCALE GENOMIC DNA]</scope>
    <source>
        <strain evidence="7 8">KACC 21265</strain>
    </source>
</reference>
<dbReference type="RefSeq" id="WP_160553323.1">
    <property type="nucleotide sequence ID" value="NZ_CP047650.1"/>
</dbReference>
<organism evidence="7 8">
    <name type="scientific">Xylophilus rhododendri</name>
    <dbReference type="NCBI Taxonomy" id="2697032"/>
    <lineage>
        <taxon>Bacteria</taxon>
        <taxon>Pseudomonadati</taxon>
        <taxon>Pseudomonadota</taxon>
        <taxon>Betaproteobacteria</taxon>
        <taxon>Burkholderiales</taxon>
        <taxon>Xylophilus</taxon>
    </lineage>
</organism>
<evidence type="ECO:0000256" key="1">
    <source>
        <dbReference type="ARBA" id="ARBA00004453"/>
    </source>
</evidence>
<dbReference type="PANTHER" id="PTHR38097">
    <property type="match status" value="1"/>
</dbReference>
<dbReference type="Proteomes" id="UP000464787">
    <property type="component" value="Chromosome"/>
</dbReference>
<dbReference type="PANTHER" id="PTHR38097:SF2">
    <property type="entry name" value="DNA-BINDING PROTEIN STPA"/>
    <property type="match status" value="1"/>
</dbReference>
<dbReference type="Gene3D" id="4.10.430.30">
    <property type="match status" value="1"/>
</dbReference>
<evidence type="ECO:0000256" key="5">
    <source>
        <dbReference type="SAM" id="MobiDB-lite"/>
    </source>
</evidence>
<dbReference type="GO" id="GO:0009295">
    <property type="term" value="C:nucleoid"/>
    <property type="evidence" value="ECO:0007669"/>
    <property type="project" value="UniProtKB-SubCell"/>
</dbReference>
<keyword evidence="3" id="KW-0963">Cytoplasm</keyword>
<accession>A0A857J8U9</accession>
<evidence type="ECO:0000256" key="4">
    <source>
        <dbReference type="ARBA" id="ARBA00023125"/>
    </source>
</evidence>
<evidence type="ECO:0000313" key="7">
    <source>
        <dbReference type="EMBL" id="QHI99511.1"/>
    </source>
</evidence>
<evidence type="ECO:0000259" key="6">
    <source>
        <dbReference type="Pfam" id="PF00816"/>
    </source>
</evidence>
<proteinExistence type="inferred from homology"/>
<dbReference type="Pfam" id="PF00816">
    <property type="entry name" value="Histone_HNS"/>
    <property type="match status" value="1"/>
</dbReference>
<dbReference type="AlphaFoldDB" id="A0A857J8U9"/>
<feature type="region of interest" description="Disordered" evidence="5">
    <location>
        <begin position="72"/>
        <end position="99"/>
    </location>
</feature>
<protein>
    <submittedName>
        <fullName evidence="7">H-NS histone family protein</fullName>
    </submittedName>
</protein>
<dbReference type="EMBL" id="CP047650">
    <property type="protein sequence ID" value="QHI99511.1"/>
    <property type="molecule type" value="Genomic_DNA"/>
</dbReference>
<keyword evidence="4" id="KW-0238">DNA-binding</keyword>
<evidence type="ECO:0000256" key="2">
    <source>
        <dbReference type="ARBA" id="ARBA00010610"/>
    </source>
</evidence>
<feature type="domain" description="DNA-binding protein H-NS-like C-terminal" evidence="6">
    <location>
        <begin position="67"/>
        <end position="98"/>
    </location>
</feature>
<sequence length="99" mass="11010">MATFKELQAQKSALDAQIEAARNAELADAITLARTLVQEYGIDQHQLFGRSLSRRPLPIRKLGLVPAKYKDPASAKTWSGRGKPPRWIAGKDRTPFLIP</sequence>
<dbReference type="InterPro" id="IPR027444">
    <property type="entry name" value="H-NS_C_dom"/>
</dbReference>
<evidence type="ECO:0000313" key="8">
    <source>
        <dbReference type="Proteomes" id="UP000464787"/>
    </source>
</evidence>
<feature type="compositionally biased region" description="Basic and acidic residues" evidence="5">
    <location>
        <begin position="89"/>
        <end position="99"/>
    </location>
</feature>
<keyword evidence="8" id="KW-1185">Reference proteome</keyword>
<dbReference type="GO" id="GO:0003677">
    <property type="term" value="F:DNA binding"/>
    <property type="evidence" value="ECO:0007669"/>
    <property type="project" value="UniProtKB-KW"/>
</dbReference>
<gene>
    <name evidence="7" type="ORF">GT347_16955</name>
</gene>
<dbReference type="SUPFAM" id="SSF81273">
    <property type="entry name" value="H-NS histone-like proteins"/>
    <property type="match status" value="1"/>
</dbReference>